<name>A0A919R4K5_9ACTN</name>
<dbReference type="GO" id="GO:0010181">
    <property type="term" value="F:FMN binding"/>
    <property type="evidence" value="ECO:0007669"/>
    <property type="project" value="InterPro"/>
</dbReference>
<feature type="compositionally biased region" description="Pro residues" evidence="3">
    <location>
        <begin position="38"/>
        <end position="49"/>
    </location>
</feature>
<reference evidence="5" key="1">
    <citation type="submission" date="2021-01" db="EMBL/GenBank/DDBJ databases">
        <title>Whole genome shotgun sequence of Sphaerisporangium rufum NBRC 109079.</title>
        <authorList>
            <person name="Komaki H."/>
            <person name="Tamura T."/>
        </authorList>
    </citation>
    <scope>NUCLEOTIDE SEQUENCE</scope>
    <source>
        <strain evidence="5">NBRC 109079</strain>
    </source>
</reference>
<dbReference type="GO" id="GO:0042602">
    <property type="term" value="F:riboflavin reductase (NADPH) activity"/>
    <property type="evidence" value="ECO:0007669"/>
    <property type="project" value="TreeGrafter"/>
</dbReference>
<dbReference type="EMBL" id="BOOU01000046">
    <property type="protein sequence ID" value="GII78220.1"/>
    <property type="molecule type" value="Genomic_DNA"/>
</dbReference>
<proteinExistence type="inferred from homology"/>
<evidence type="ECO:0000256" key="1">
    <source>
        <dbReference type="ARBA" id="ARBA00008898"/>
    </source>
</evidence>
<dbReference type="AlphaFoldDB" id="A0A919R4K5"/>
<protein>
    <recommendedName>
        <fullName evidence="4">Flavin reductase like domain-containing protein</fullName>
    </recommendedName>
</protein>
<comment type="caution">
    <text evidence="5">The sequence shown here is derived from an EMBL/GenBank/DDBJ whole genome shotgun (WGS) entry which is preliminary data.</text>
</comment>
<dbReference type="RefSeq" id="WP_203985381.1">
    <property type="nucleotide sequence ID" value="NZ_BOOU01000046.1"/>
</dbReference>
<evidence type="ECO:0000256" key="2">
    <source>
        <dbReference type="ARBA" id="ARBA00023002"/>
    </source>
</evidence>
<evidence type="ECO:0000259" key="4">
    <source>
        <dbReference type="SMART" id="SM00903"/>
    </source>
</evidence>
<dbReference type="Pfam" id="PF01613">
    <property type="entry name" value="Flavin_Reduct"/>
    <property type="match status" value="1"/>
</dbReference>
<evidence type="ECO:0000313" key="6">
    <source>
        <dbReference type="Proteomes" id="UP000655287"/>
    </source>
</evidence>
<evidence type="ECO:0000256" key="3">
    <source>
        <dbReference type="SAM" id="MobiDB-lite"/>
    </source>
</evidence>
<feature type="domain" description="Flavin reductase like" evidence="4">
    <location>
        <begin position="68"/>
        <end position="213"/>
    </location>
</feature>
<evidence type="ECO:0000313" key="5">
    <source>
        <dbReference type="EMBL" id="GII78220.1"/>
    </source>
</evidence>
<dbReference type="InterPro" id="IPR002563">
    <property type="entry name" value="Flavin_Rdtase-like_dom"/>
</dbReference>
<feature type="region of interest" description="Disordered" evidence="3">
    <location>
        <begin position="1"/>
        <end position="49"/>
    </location>
</feature>
<comment type="similarity">
    <text evidence="1">Belongs to the non-flavoprotein flavin reductase family.</text>
</comment>
<keyword evidence="6" id="KW-1185">Reference proteome</keyword>
<feature type="compositionally biased region" description="Low complexity" evidence="3">
    <location>
        <begin position="25"/>
        <end position="37"/>
    </location>
</feature>
<dbReference type="Proteomes" id="UP000655287">
    <property type="component" value="Unassembled WGS sequence"/>
</dbReference>
<dbReference type="InterPro" id="IPR012349">
    <property type="entry name" value="Split_barrel_FMN-bd"/>
</dbReference>
<dbReference type="InterPro" id="IPR050268">
    <property type="entry name" value="NADH-dep_flavin_reductase"/>
</dbReference>
<sequence>MSSHAARPIVSPGAAAAQGRPPRTLRPAVPGPALGAPAFPPVPPPPLPPLPAARPPVEIEPRHFKNVLGRYATGIVAITAIDPADGAPRALVANSFTSVSLDPPLVSFCVSRTSRTWPRLRAAGRLCVNVLAEHQEHVSRALASRAEDRFAGIRWRPSPGGHPLIEDAIAWIDCAVRDEHPAGDHVIVVARVLALEAHADHGPLVYFRGSYGRLGDRP</sequence>
<dbReference type="Gene3D" id="2.30.110.10">
    <property type="entry name" value="Electron Transport, Fmn-binding Protein, Chain A"/>
    <property type="match status" value="1"/>
</dbReference>
<keyword evidence="2" id="KW-0560">Oxidoreductase</keyword>
<dbReference type="PANTHER" id="PTHR30466">
    <property type="entry name" value="FLAVIN REDUCTASE"/>
    <property type="match status" value="1"/>
</dbReference>
<dbReference type="SUPFAM" id="SSF50475">
    <property type="entry name" value="FMN-binding split barrel"/>
    <property type="match status" value="1"/>
</dbReference>
<dbReference type="PANTHER" id="PTHR30466:SF11">
    <property type="entry name" value="FLAVIN-DEPENDENT MONOOXYGENASE, REDUCTASE SUBUNIT HSAB"/>
    <property type="match status" value="1"/>
</dbReference>
<dbReference type="SMART" id="SM00903">
    <property type="entry name" value="Flavin_Reduct"/>
    <property type="match status" value="1"/>
</dbReference>
<organism evidence="5 6">
    <name type="scientific">Sphaerisporangium rufum</name>
    <dbReference type="NCBI Taxonomy" id="1381558"/>
    <lineage>
        <taxon>Bacteria</taxon>
        <taxon>Bacillati</taxon>
        <taxon>Actinomycetota</taxon>
        <taxon>Actinomycetes</taxon>
        <taxon>Streptosporangiales</taxon>
        <taxon>Streptosporangiaceae</taxon>
        <taxon>Sphaerisporangium</taxon>
    </lineage>
</organism>
<accession>A0A919R4K5</accession>
<gene>
    <name evidence="5" type="ORF">Sru01_32020</name>
</gene>